<dbReference type="OrthoDB" id="5290698at2"/>
<proteinExistence type="inferred from homology"/>
<accession>A0A4Y4CUY2</accession>
<name>A0A4Y4CUY2_ZOORA</name>
<evidence type="ECO:0000256" key="3">
    <source>
        <dbReference type="SAM" id="SignalP"/>
    </source>
</evidence>
<gene>
    <name evidence="5" type="ORF">ZRA01_04730</name>
</gene>
<dbReference type="PANTHER" id="PTHR30483:SF38">
    <property type="entry name" value="BLR7848 PROTEIN"/>
    <property type="match status" value="1"/>
</dbReference>
<dbReference type="InterPro" id="IPR051010">
    <property type="entry name" value="BCAA_transport"/>
</dbReference>
<protein>
    <submittedName>
        <fullName evidence="5">Branched-chain amino acid ABC transporter substrate-binding protein</fullName>
    </submittedName>
</protein>
<evidence type="ECO:0000256" key="1">
    <source>
        <dbReference type="ARBA" id="ARBA00010062"/>
    </source>
</evidence>
<dbReference type="InterPro" id="IPR028082">
    <property type="entry name" value="Peripla_BP_I"/>
</dbReference>
<feature type="domain" description="Leucine-binding protein" evidence="4">
    <location>
        <begin position="23"/>
        <end position="367"/>
    </location>
</feature>
<dbReference type="Pfam" id="PF13458">
    <property type="entry name" value="Peripla_BP_6"/>
    <property type="match status" value="1"/>
</dbReference>
<feature type="signal peptide" evidence="3">
    <location>
        <begin position="1"/>
        <end position="21"/>
    </location>
</feature>
<dbReference type="Proteomes" id="UP000318422">
    <property type="component" value="Unassembled WGS sequence"/>
</dbReference>
<reference evidence="5 6" key="1">
    <citation type="submission" date="2019-06" db="EMBL/GenBank/DDBJ databases">
        <title>Whole genome shotgun sequence of Zoogloea ramigera NBRC 15342.</title>
        <authorList>
            <person name="Hosoyama A."/>
            <person name="Uohara A."/>
            <person name="Ohji S."/>
            <person name="Ichikawa N."/>
        </authorList>
    </citation>
    <scope>NUCLEOTIDE SEQUENCE [LARGE SCALE GENOMIC DNA]</scope>
    <source>
        <strain evidence="5 6">NBRC 15342</strain>
    </source>
</reference>
<keyword evidence="2 3" id="KW-0732">Signal</keyword>
<dbReference type="Gene3D" id="3.40.50.2300">
    <property type="match status" value="2"/>
</dbReference>
<dbReference type="EMBL" id="BJNV01000006">
    <property type="protein sequence ID" value="GEC94400.1"/>
    <property type="molecule type" value="Genomic_DNA"/>
</dbReference>
<evidence type="ECO:0000256" key="2">
    <source>
        <dbReference type="ARBA" id="ARBA00022729"/>
    </source>
</evidence>
<keyword evidence="6" id="KW-1185">Reference proteome</keyword>
<comment type="similarity">
    <text evidence="1">Belongs to the leucine-binding protein family.</text>
</comment>
<feature type="chain" id="PRO_5021261057" evidence="3">
    <location>
        <begin position="22"/>
        <end position="377"/>
    </location>
</feature>
<evidence type="ECO:0000313" key="6">
    <source>
        <dbReference type="Proteomes" id="UP000318422"/>
    </source>
</evidence>
<dbReference type="RefSeq" id="WP_141349155.1">
    <property type="nucleotide sequence ID" value="NZ_BJNV01000006.1"/>
</dbReference>
<evidence type="ECO:0000259" key="4">
    <source>
        <dbReference type="Pfam" id="PF13458"/>
    </source>
</evidence>
<dbReference type="PANTHER" id="PTHR30483">
    <property type="entry name" value="LEUCINE-SPECIFIC-BINDING PROTEIN"/>
    <property type="match status" value="1"/>
</dbReference>
<dbReference type="CDD" id="cd06333">
    <property type="entry name" value="PBP1_ABC_RPA1789-like"/>
    <property type="match status" value="1"/>
</dbReference>
<organism evidence="5 6">
    <name type="scientific">Zoogloea ramigera</name>
    <dbReference type="NCBI Taxonomy" id="350"/>
    <lineage>
        <taxon>Bacteria</taxon>
        <taxon>Pseudomonadati</taxon>
        <taxon>Pseudomonadota</taxon>
        <taxon>Betaproteobacteria</taxon>
        <taxon>Rhodocyclales</taxon>
        <taxon>Zoogloeaceae</taxon>
        <taxon>Zoogloea</taxon>
    </lineage>
</organism>
<comment type="caution">
    <text evidence="5">The sequence shown here is derived from an EMBL/GenBank/DDBJ whole genome shotgun (WGS) entry which is preliminary data.</text>
</comment>
<sequence length="377" mass="39427">MKLKNLFVITAAALAAAPAVADINVGVVASLTGPAAALGAETRKAVSLFPTTVGGEKVNFILLDDTTDPTAAVKNARKLISEDKVDAILGPNLISTAVAMADVANGEKVPMISVAPLDVSGDKRGFVFRSEPSADLMVQRVVADMLANGVKTVGFIGFSDSWGEVLHKALTKAAEGKITIVASERYGRADPSVQAQALKVISAKPDAVFVGASGTPAAMPQITLRERGFKGRIYQSHGVTSKEFLRVGGKNVEGALIPVGPVLVAEQLPDSHPTKKNAVAFVQTLEAKYGPDSRSTFAGATWDAWLLLQNAIAGAQKAKVKAGTPEYRAALRDGIEKTSKLVGTNGVYSMAAGDHAGYDASAIVMIKVENNHWKLVK</sequence>
<dbReference type="SUPFAM" id="SSF53822">
    <property type="entry name" value="Periplasmic binding protein-like I"/>
    <property type="match status" value="1"/>
</dbReference>
<evidence type="ECO:0000313" key="5">
    <source>
        <dbReference type="EMBL" id="GEC94400.1"/>
    </source>
</evidence>
<dbReference type="InterPro" id="IPR028081">
    <property type="entry name" value="Leu-bd"/>
</dbReference>
<dbReference type="AlphaFoldDB" id="A0A4Y4CUY2"/>